<accession>A0ABY7LW23</accession>
<dbReference type="RefSeq" id="WP_269562131.1">
    <property type="nucleotide sequence ID" value="NZ_CP114768.1"/>
</dbReference>
<dbReference type="Gene3D" id="2.20.200.10">
    <property type="entry name" value="Outer membrane efflux proteins (OEP)"/>
    <property type="match status" value="1"/>
</dbReference>
<keyword evidence="4" id="KW-1185">Reference proteome</keyword>
<name>A0ABY7LW23_9BACT</name>
<dbReference type="InterPro" id="IPR003423">
    <property type="entry name" value="OMP_efflux"/>
</dbReference>
<sequence length="513" mass="56019">MQVPVFSPVTFRVGVAALSLLATGCRVPALVQQPRAKALPATYVAAQTTDSATATTTTPVATNLAPRDSATVADLPIGQFFPDPVLVALLDTALRQNPDLAQAAARVQQARAELVARRGALLPTVDAVGSAGLDRYGRYTQNGVGNFDTNFSDNISRNQNIPNPTPDFFAGLRASWEVDLWGKLRGLRRAAYLRMLASERGRQLVQTDLVAEVARTYYEILATDQELEILTRNAQLQARTVELSRIQKEGARATELAVQQLLAQQRRTEALTSEARQRLVEAENRLNRLLGRYPQPISRGTALLQQAIPEQVQAGLPAGMLRRRPDIRQAEAELLATGAEVSSARAAFFPSLVLTPYAGVNAFRAELLLRAPESLALGILGNLSAPVLNRAAIRAAYGQAAARQAEAWYAFQETSLRGVEEVTTHLRGLENYRRAYGSRQQEVTALNQAVSISDDLFLAGYANYLEVITAQRNVLDAELELVGTRQQEMEQLIELYRALGGGWTAAPLPTERR</sequence>
<proteinExistence type="inferred from homology"/>
<gene>
    <name evidence="3" type="ORF">O3303_19610</name>
</gene>
<dbReference type="PANTHER" id="PTHR30203:SF30">
    <property type="entry name" value="OUTER MEMBRANE PROTEIN-RELATED"/>
    <property type="match status" value="1"/>
</dbReference>
<keyword evidence="2" id="KW-0564">Palmitate</keyword>
<comment type="similarity">
    <text evidence="1 2">Belongs to the outer membrane factor (OMF) (TC 1.B.17) family.</text>
</comment>
<keyword evidence="2" id="KW-0449">Lipoprotein</keyword>
<dbReference type="EMBL" id="CP114768">
    <property type="protein sequence ID" value="WBA44099.1"/>
    <property type="molecule type" value="Genomic_DNA"/>
</dbReference>
<geneLocation type="plasmid" evidence="3 4">
    <name>unnamed1</name>
</geneLocation>
<dbReference type="NCBIfam" id="TIGR01845">
    <property type="entry name" value="outer_NodT"/>
    <property type="match status" value="1"/>
</dbReference>
<evidence type="ECO:0000256" key="1">
    <source>
        <dbReference type="ARBA" id="ARBA00007613"/>
    </source>
</evidence>
<organism evidence="3 4">
    <name type="scientific">Hymenobacter canadensis</name>
    <dbReference type="NCBI Taxonomy" id="2999067"/>
    <lineage>
        <taxon>Bacteria</taxon>
        <taxon>Pseudomonadati</taxon>
        <taxon>Bacteroidota</taxon>
        <taxon>Cytophagia</taxon>
        <taxon>Cytophagales</taxon>
        <taxon>Hymenobacteraceae</taxon>
        <taxon>Hymenobacter</taxon>
    </lineage>
</organism>
<dbReference type="Gene3D" id="1.20.1600.10">
    <property type="entry name" value="Outer membrane efflux proteins (OEP)"/>
    <property type="match status" value="1"/>
</dbReference>
<evidence type="ECO:0000313" key="3">
    <source>
        <dbReference type="EMBL" id="WBA44099.1"/>
    </source>
</evidence>
<keyword evidence="2" id="KW-0472">Membrane</keyword>
<dbReference type="Proteomes" id="UP001211005">
    <property type="component" value="Plasmid unnamed1"/>
</dbReference>
<dbReference type="InterPro" id="IPR010131">
    <property type="entry name" value="MdtP/NodT-like"/>
</dbReference>
<evidence type="ECO:0000313" key="4">
    <source>
        <dbReference type="Proteomes" id="UP001211005"/>
    </source>
</evidence>
<reference evidence="3 4" key="1">
    <citation type="submission" date="2022-12" db="EMBL/GenBank/DDBJ databases">
        <title>Hymenobacter canadensis sp. nov. isolated from lake water of the Cambridge Bay, Canada.</title>
        <authorList>
            <person name="Kim W.H."/>
            <person name="Lee Y.M."/>
        </authorList>
    </citation>
    <scope>NUCLEOTIDE SEQUENCE [LARGE SCALE GENOMIC DNA]</scope>
    <source>
        <strain evidence="3 4">PAMC 29467</strain>
        <plasmid evidence="3 4">unnamed1</plasmid>
    </source>
</reference>
<keyword evidence="3" id="KW-0614">Plasmid</keyword>
<dbReference type="SUPFAM" id="SSF56954">
    <property type="entry name" value="Outer membrane efflux proteins (OEP)"/>
    <property type="match status" value="1"/>
</dbReference>
<protein>
    <submittedName>
        <fullName evidence="3">Efflux transporter outer membrane subunit</fullName>
    </submittedName>
</protein>
<keyword evidence="2" id="KW-1134">Transmembrane beta strand</keyword>
<evidence type="ECO:0000256" key="2">
    <source>
        <dbReference type="RuleBase" id="RU362097"/>
    </source>
</evidence>
<dbReference type="PANTHER" id="PTHR30203">
    <property type="entry name" value="OUTER MEMBRANE CATION EFFLUX PROTEIN"/>
    <property type="match status" value="1"/>
</dbReference>
<comment type="subcellular location">
    <subcellularLocation>
        <location evidence="2">Cell membrane</location>
        <topology evidence="2">Lipid-anchor</topology>
    </subcellularLocation>
</comment>
<dbReference type="Pfam" id="PF02321">
    <property type="entry name" value="OEP"/>
    <property type="match status" value="2"/>
</dbReference>
<keyword evidence="2" id="KW-0812">Transmembrane</keyword>